<dbReference type="GO" id="GO:0016363">
    <property type="term" value="C:nuclear matrix"/>
    <property type="evidence" value="ECO:0007669"/>
    <property type="project" value="TreeGrafter"/>
</dbReference>
<reference evidence="4 5" key="1">
    <citation type="journal article" date="2020" name="IScience">
        <title>Genome Sequencing of the Endangered Kingdonia uniflora (Circaeasteraceae, Ranunculales) Reveals Potential Mechanisms of Evolutionary Specialization.</title>
        <authorList>
            <person name="Sun Y."/>
            <person name="Deng T."/>
            <person name="Zhang A."/>
            <person name="Moore M.J."/>
            <person name="Landis J.B."/>
            <person name="Lin N."/>
            <person name="Zhang H."/>
            <person name="Zhang X."/>
            <person name="Huang J."/>
            <person name="Zhang X."/>
            <person name="Sun H."/>
            <person name="Wang H."/>
        </authorList>
    </citation>
    <scope>NUCLEOTIDE SEQUENCE [LARGE SCALE GENOMIC DNA]</scope>
    <source>
        <strain evidence="4">TB1705</strain>
        <tissue evidence="4">Leaf</tissue>
    </source>
</reference>
<name>A0A7J7N5Y2_9MAGN</name>
<keyword evidence="2" id="KW-0812">Transmembrane</keyword>
<dbReference type="PANTHER" id="PTHR15952:SF11">
    <property type="entry name" value="EXPORTIN-T"/>
    <property type="match status" value="1"/>
</dbReference>
<comment type="similarity">
    <text evidence="1">Belongs to the exportin family.</text>
</comment>
<comment type="function">
    <text evidence="1">tRNA nucleus export receptor which facilitates tRNA translocation across the nuclear pore complex.</text>
</comment>
<dbReference type="Gene3D" id="1.25.10.10">
    <property type="entry name" value="Leucine-rich Repeat Variant"/>
    <property type="match status" value="1"/>
</dbReference>
<evidence type="ECO:0000313" key="4">
    <source>
        <dbReference type="EMBL" id="KAF6162444.1"/>
    </source>
</evidence>
<dbReference type="InterPro" id="IPR045546">
    <property type="entry name" value="Exportin-T_C"/>
</dbReference>
<keyword evidence="1" id="KW-0694">RNA-binding</keyword>
<evidence type="ECO:0000259" key="3">
    <source>
        <dbReference type="Pfam" id="PF19282"/>
    </source>
</evidence>
<dbReference type="PANTHER" id="PTHR15952">
    <property type="entry name" value="EXPORTIN-T/LOS1"/>
    <property type="match status" value="1"/>
</dbReference>
<evidence type="ECO:0000256" key="2">
    <source>
        <dbReference type="SAM" id="Phobius"/>
    </source>
</evidence>
<dbReference type="AlphaFoldDB" id="A0A7J7N5Y2"/>
<evidence type="ECO:0000256" key="1">
    <source>
        <dbReference type="RuleBase" id="RU366037"/>
    </source>
</evidence>
<keyword evidence="5" id="KW-1185">Reference proteome</keyword>
<keyword evidence="1" id="KW-0963">Cytoplasm</keyword>
<protein>
    <recommendedName>
        <fullName evidence="1">Exportin-T</fullName>
    </recommendedName>
    <alternativeName>
        <fullName evidence="1">Exportin(tRNA)</fullName>
    </alternativeName>
    <alternativeName>
        <fullName evidence="1">tRNA exportin</fullName>
    </alternativeName>
</protein>
<dbReference type="Proteomes" id="UP000541444">
    <property type="component" value="Unassembled WGS sequence"/>
</dbReference>
<dbReference type="GO" id="GO:0005737">
    <property type="term" value="C:cytoplasm"/>
    <property type="evidence" value="ECO:0007669"/>
    <property type="project" value="UniProtKB-SubCell"/>
</dbReference>
<dbReference type="Pfam" id="PF19282">
    <property type="entry name" value="Exportin-T"/>
    <property type="match status" value="1"/>
</dbReference>
<dbReference type="GO" id="GO:0031267">
    <property type="term" value="F:small GTPase binding"/>
    <property type="evidence" value="ECO:0007669"/>
    <property type="project" value="InterPro"/>
</dbReference>
<accession>A0A7J7N5Y2</accession>
<feature type="transmembrane region" description="Helical" evidence="2">
    <location>
        <begin position="28"/>
        <end position="46"/>
    </location>
</feature>
<comment type="caution">
    <text evidence="4">The sequence shown here is derived from an EMBL/GenBank/DDBJ whole genome shotgun (WGS) entry which is preliminary data.</text>
</comment>
<dbReference type="OrthoDB" id="26399at2759"/>
<comment type="subcellular location">
    <subcellularLocation>
        <location evidence="1">Nucleus</location>
    </subcellularLocation>
    <subcellularLocation>
        <location evidence="1">Cytoplasm</location>
    </subcellularLocation>
    <text evidence="1">Shuttles between the nucleus and the cytoplasm.</text>
</comment>
<keyword evidence="1" id="KW-0820">tRNA-binding</keyword>
<dbReference type="GO" id="GO:0005643">
    <property type="term" value="C:nuclear pore"/>
    <property type="evidence" value="ECO:0007669"/>
    <property type="project" value="TreeGrafter"/>
</dbReference>
<keyword evidence="1" id="KW-0539">Nucleus</keyword>
<feature type="domain" description="Exportin-T C-terminal" evidence="3">
    <location>
        <begin position="69"/>
        <end position="301"/>
    </location>
</feature>
<sequence length="312" mass="35862">MGGRLATFILLWGLMAGRNYKIFKGSELGAAVLIVEILVLLFAWSIKFEIFRGNIFEEFVARSDDIIPKEMVAFLVLINQLICKFKTSVGGILEEIFPSVASRVFNILPRDAFPSGPGSNTEEIRELQELQRTFYTFLHIIATHDLASVFLATKSMMYLDSIMQLLLYSSCNHKDVIVRKACVQIFIRLIKDWCTKGQGEEKVPGFQNYIIQNFAPRCCLHSVLDKSFEFRDANTFILFGEIMVAQKLMYEKFGDEFLIHFVSKGFQAARPQDLAEQYRQKLQGNDMKSLKSFYQSLIEQLRHEQNGSLVFR</sequence>
<dbReference type="GO" id="GO:0000049">
    <property type="term" value="F:tRNA binding"/>
    <property type="evidence" value="ECO:0007669"/>
    <property type="project" value="UniProtKB-UniRule"/>
</dbReference>
<proteinExistence type="inferred from homology"/>
<dbReference type="InterPro" id="IPR040017">
    <property type="entry name" value="XPOT"/>
</dbReference>
<evidence type="ECO:0000313" key="5">
    <source>
        <dbReference type="Proteomes" id="UP000541444"/>
    </source>
</evidence>
<dbReference type="SUPFAM" id="SSF48371">
    <property type="entry name" value="ARM repeat"/>
    <property type="match status" value="1"/>
</dbReference>
<dbReference type="EMBL" id="JACGCM010001029">
    <property type="protein sequence ID" value="KAF6162444.1"/>
    <property type="molecule type" value="Genomic_DNA"/>
</dbReference>
<dbReference type="InterPro" id="IPR011989">
    <property type="entry name" value="ARM-like"/>
</dbReference>
<organism evidence="4 5">
    <name type="scientific">Kingdonia uniflora</name>
    <dbReference type="NCBI Taxonomy" id="39325"/>
    <lineage>
        <taxon>Eukaryota</taxon>
        <taxon>Viridiplantae</taxon>
        <taxon>Streptophyta</taxon>
        <taxon>Embryophyta</taxon>
        <taxon>Tracheophyta</taxon>
        <taxon>Spermatophyta</taxon>
        <taxon>Magnoliopsida</taxon>
        <taxon>Ranunculales</taxon>
        <taxon>Circaeasteraceae</taxon>
        <taxon>Kingdonia</taxon>
    </lineage>
</organism>
<dbReference type="InterPro" id="IPR016024">
    <property type="entry name" value="ARM-type_fold"/>
</dbReference>
<dbReference type="GO" id="GO:0071528">
    <property type="term" value="P:tRNA re-export from nucleus"/>
    <property type="evidence" value="ECO:0007669"/>
    <property type="project" value="UniProtKB-UniRule"/>
</dbReference>
<keyword evidence="1" id="KW-0813">Transport</keyword>
<keyword evidence="2" id="KW-1133">Transmembrane helix</keyword>
<gene>
    <name evidence="4" type="ORF">GIB67_017332</name>
</gene>
<keyword evidence="2" id="KW-0472">Membrane</keyword>